<dbReference type="CDD" id="cd05567">
    <property type="entry name" value="PTS_IIB_mannitol"/>
    <property type="match status" value="1"/>
</dbReference>
<keyword evidence="5" id="KW-0808">Transferase</keyword>
<keyword evidence="6" id="KW-0598">Phosphotransferase system</keyword>
<evidence type="ECO:0000256" key="2">
    <source>
        <dbReference type="ARBA" id="ARBA00022448"/>
    </source>
</evidence>
<dbReference type="GO" id="GO:0005886">
    <property type="term" value="C:plasma membrane"/>
    <property type="evidence" value="ECO:0007669"/>
    <property type="project" value="TreeGrafter"/>
</dbReference>
<evidence type="ECO:0000256" key="4">
    <source>
        <dbReference type="ARBA" id="ARBA00022597"/>
    </source>
</evidence>
<dbReference type="InterPro" id="IPR013011">
    <property type="entry name" value="PTS_EIIB_2"/>
</dbReference>
<dbReference type="InterPro" id="IPR029503">
    <property type="entry name" value="PTS_EIIB_mannitol"/>
</dbReference>
<dbReference type="AlphaFoldDB" id="A0A7C8LC92"/>
<dbReference type="OrthoDB" id="9814222at2"/>
<accession>A0A7C8LC92</accession>
<organism evidence="8 9">
    <name type="scientific">Defluviitalea raffinosedens</name>
    <dbReference type="NCBI Taxonomy" id="1450156"/>
    <lineage>
        <taxon>Bacteria</taxon>
        <taxon>Bacillati</taxon>
        <taxon>Bacillota</taxon>
        <taxon>Clostridia</taxon>
        <taxon>Lachnospirales</taxon>
        <taxon>Defluviitaleaceae</taxon>
        <taxon>Defluviitalea</taxon>
    </lineage>
</organism>
<dbReference type="GO" id="GO:0009401">
    <property type="term" value="P:phosphoenolpyruvate-dependent sugar phosphotransferase system"/>
    <property type="evidence" value="ECO:0007669"/>
    <property type="project" value="UniProtKB-KW"/>
</dbReference>
<dbReference type="InterPro" id="IPR050893">
    <property type="entry name" value="Sugar_PTS"/>
</dbReference>
<reference evidence="8 9" key="1">
    <citation type="submission" date="2019-12" db="EMBL/GenBank/DDBJ databases">
        <title>Defluviitalea raffinosedens, isolated from a biogas fermenter, genome sequencing and characterization.</title>
        <authorList>
            <person name="Rettenmaier R."/>
            <person name="Schneider M."/>
            <person name="Neuhaus K."/>
            <person name="Liebl W."/>
            <person name="Zverlov V."/>
        </authorList>
    </citation>
    <scope>NUCLEOTIDE SEQUENCE [LARGE SCALE GENOMIC DNA]</scope>
    <source>
        <strain evidence="8 9">249c-K6</strain>
    </source>
</reference>
<dbReference type="RefSeq" id="WP_158741471.1">
    <property type="nucleotide sequence ID" value="NZ_WSLF01000015.1"/>
</dbReference>
<dbReference type="Proteomes" id="UP000483018">
    <property type="component" value="Unassembled WGS sequence"/>
</dbReference>
<keyword evidence="3" id="KW-0597">Phosphoprotein</keyword>
<dbReference type="Gene3D" id="3.40.50.2300">
    <property type="match status" value="1"/>
</dbReference>
<evidence type="ECO:0000256" key="6">
    <source>
        <dbReference type="ARBA" id="ARBA00022683"/>
    </source>
</evidence>
<gene>
    <name evidence="8" type="ORF">GND95_12380</name>
</gene>
<dbReference type="Pfam" id="PF02302">
    <property type="entry name" value="PTS_IIB"/>
    <property type="match status" value="1"/>
</dbReference>
<evidence type="ECO:0000259" key="7">
    <source>
        <dbReference type="PROSITE" id="PS51099"/>
    </source>
</evidence>
<evidence type="ECO:0000256" key="5">
    <source>
        <dbReference type="ARBA" id="ARBA00022679"/>
    </source>
</evidence>
<dbReference type="InterPro" id="IPR003501">
    <property type="entry name" value="PTS_EIIB_2/3"/>
</dbReference>
<evidence type="ECO:0000256" key="3">
    <source>
        <dbReference type="ARBA" id="ARBA00022553"/>
    </source>
</evidence>
<evidence type="ECO:0000313" key="9">
    <source>
        <dbReference type="Proteomes" id="UP000483018"/>
    </source>
</evidence>
<proteinExistence type="predicted"/>
<keyword evidence="4" id="KW-0762">Sugar transport</keyword>
<dbReference type="PANTHER" id="PTHR30181:SF2">
    <property type="entry name" value="PTS SYSTEM MANNITOL-SPECIFIC EIICBA COMPONENT"/>
    <property type="match status" value="1"/>
</dbReference>
<comment type="function">
    <text evidence="1">The phosphoenolpyruvate-dependent sugar phosphotransferase system (sugar PTS), a major carbohydrate active transport system, catalyzes the phosphorylation of incoming sugar substrates concomitantly with their translocation across the cell membrane. The enzyme II CmtAB PTS system is involved in D-mannitol transport.</text>
</comment>
<dbReference type="PANTHER" id="PTHR30181">
    <property type="entry name" value="MANNITOL PERMEASE IIC COMPONENT"/>
    <property type="match status" value="1"/>
</dbReference>
<evidence type="ECO:0000313" key="8">
    <source>
        <dbReference type="EMBL" id="KAE9630213.1"/>
    </source>
</evidence>
<keyword evidence="2" id="KW-0813">Transport</keyword>
<comment type="caution">
    <text evidence="8">The sequence shown here is derived from an EMBL/GenBank/DDBJ whole genome shotgun (WGS) entry which is preliminary data.</text>
</comment>
<dbReference type="SUPFAM" id="SSF52794">
    <property type="entry name" value="PTS system IIB component-like"/>
    <property type="match status" value="1"/>
</dbReference>
<name>A0A7C8LC92_9FIRM</name>
<dbReference type="EMBL" id="WSLF01000015">
    <property type="protein sequence ID" value="KAE9630213.1"/>
    <property type="molecule type" value="Genomic_DNA"/>
</dbReference>
<dbReference type="PROSITE" id="PS51099">
    <property type="entry name" value="PTS_EIIB_TYPE_2"/>
    <property type="match status" value="1"/>
</dbReference>
<sequence>MLTEWTGQKNVKQIIVACDAGIASSVIGATILRNKLKNAGLDISVVHTPIEQIPADAQIIISHEKFTPQARNMAPNAEHISIKNFINDPQYDLLVNRLKG</sequence>
<keyword evidence="9" id="KW-1185">Reference proteome</keyword>
<dbReference type="InterPro" id="IPR036095">
    <property type="entry name" value="PTS_EIIB-like_sf"/>
</dbReference>
<dbReference type="GO" id="GO:0090563">
    <property type="term" value="F:protein-phosphocysteine-sugar phosphotransferase activity"/>
    <property type="evidence" value="ECO:0007669"/>
    <property type="project" value="TreeGrafter"/>
</dbReference>
<feature type="domain" description="PTS EIIB type-2" evidence="7">
    <location>
        <begin position="12"/>
        <end position="100"/>
    </location>
</feature>
<protein>
    <recommendedName>
        <fullName evidence="7">PTS EIIB type-2 domain-containing protein</fullName>
    </recommendedName>
</protein>
<evidence type="ECO:0000256" key="1">
    <source>
        <dbReference type="ARBA" id="ARBA00002434"/>
    </source>
</evidence>
<dbReference type="GO" id="GO:0022872">
    <property type="term" value="F:protein-N(PI)-phosphohistidine-mannitol phosphotransferase system transmembrane transporter activity"/>
    <property type="evidence" value="ECO:0007669"/>
    <property type="project" value="InterPro"/>
</dbReference>